<accession>A0A6A5KIB8</accession>
<dbReference type="Proteomes" id="UP000800040">
    <property type="component" value="Unassembled WGS sequence"/>
</dbReference>
<feature type="chain" id="PRO_5025350969" description="F-box domain-containing protein" evidence="2">
    <location>
        <begin position="18"/>
        <end position="465"/>
    </location>
</feature>
<dbReference type="InterPro" id="IPR001810">
    <property type="entry name" value="F-box_dom"/>
</dbReference>
<dbReference type="EMBL" id="ML975281">
    <property type="protein sequence ID" value="KAF1835860.1"/>
    <property type="molecule type" value="Genomic_DNA"/>
</dbReference>
<feature type="region of interest" description="Disordered" evidence="1">
    <location>
        <begin position="444"/>
        <end position="465"/>
    </location>
</feature>
<reference evidence="4" key="1">
    <citation type="submission" date="2020-01" db="EMBL/GenBank/DDBJ databases">
        <authorList>
            <consortium name="DOE Joint Genome Institute"/>
            <person name="Haridas S."/>
            <person name="Albert R."/>
            <person name="Binder M."/>
            <person name="Bloem J."/>
            <person name="Labutti K."/>
            <person name="Salamov A."/>
            <person name="Andreopoulos B."/>
            <person name="Baker S.E."/>
            <person name="Barry K."/>
            <person name="Bills G."/>
            <person name="Bluhm B.H."/>
            <person name="Cannon C."/>
            <person name="Castanera R."/>
            <person name="Culley D.E."/>
            <person name="Daum C."/>
            <person name="Ezra D."/>
            <person name="Gonzalez J.B."/>
            <person name="Henrissat B."/>
            <person name="Kuo A."/>
            <person name="Liang C."/>
            <person name="Lipzen A."/>
            <person name="Lutzoni F."/>
            <person name="Magnuson J."/>
            <person name="Mondo S."/>
            <person name="Nolan M."/>
            <person name="Ohm R."/>
            <person name="Pangilinan J."/>
            <person name="Park H.-J."/>
            <person name="Ramirez L."/>
            <person name="Alfaro M."/>
            <person name="Sun H."/>
            <person name="Tritt A."/>
            <person name="Yoshinaga Y."/>
            <person name="Zwiers L.-H."/>
            <person name="Turgeon B.G."/>
            <person name="Goodwin S.B."/>
            <person name="Spatafora J.W."/>
            <person name="Crous P.W."/>
            <person name="Grigoriev I.V."/>
        </authorList>
    </citation>
    <scope>NUCLEOTIDE SEQUENCE</scope>
    <source>
        <strain evidence="4">P77</strain>
    </source>
</reference>
<name>A0A6A5KIB8_9PLEO</name>
<feature type="domain" description="F-box" evidence="3">
    <location>
        <begin position="1"/>
        <end position="50"/>
    </location>
</feature>
<dbReference type="OrthoDB" id="5279008at2759"/>
<sequence length="465" mass="53193">MASLLTIPLELLVAVSAYLPTEDLGSLRLTCKQVEKSLYEWFSKEFFTKKQFMLTHKSLQALIDISRHASFSKKLTHVIIATDMYEHVPLRFRDEDSATRYVTGYEEQKTLLSLGMDREMLTEAFQRLENLTTVGIRDFNAHNRFRDGKGWTSWGSTTVYRETGIPLKFNSISTYMPEMQGTYFVSRLFSNVLYALGRANRNPPEFEVLLCHQGLSDTAFSLPDFVRPAVEPVLEKMTTLLLNVSFVGRLLHTHTNGQTVDPNAGRFIRQFLGCTPNLTHLRVNFEKGLVAHNESFLDWLGQPVPTISARTTDWFDPPPIALPFLKRLELGQLSVPTNTTVTLVTKFTSTLEYLSLWRMNLYTLSAPPIGHKPNLWKDLFERLSKIPQLNLTHLKVGMVQQNHMFVDFGPGEGRAAPLKQMEFSGRDTDKFWSDLQERVTVQWPEPMVDASDEDEDDEEDVEDAE</sequence>
<protein>
    <recommendedName>
        <fullName evidence="3">F-box domain-containing protein</fullName>
    </recommendedName>
</protein>
<dbReference type="PROSITE" id="PS50181">
    <property type="entry name" value="FBOX"/>
    <property type="match status" value="1"/>
</dbReference>
<dbReference type="Pfam" id="PF00646">
    <property type="entry name" value="F-box"/>
    <property type="match status" value="1"/>
</dbReference>
<keyword evidence="5" id="KW-1185">Reference proteome</keyword>
<evidence type="ECO:0000259" key="3">
    <source>
        <dbReference type="PROSITE" id="PS50181"/>
    </source>
</evidence>
<evidence type="ECO:0000256" key="2">
    <source>
        <dbReference type="SAM" id="SignalP"/>
    </source>
</evidence>
<evidence type="ECO:0000313" key="4">
    <source>
        <dbReference type="EMBL" id="KAF1835860.1"/>
    </source>
</evidence>
<organism evidence="4 5">
    <name type="scientific">Decorospora gaudefroyi</name>
    <dbReference type="NCBI Taxonomy" id="184978"/>
    <lineage>
        <taxon>Eukaryota</taxon>
        <taxon>Fungi</taxon>
        <taxon>Dikarya</taxon>
        <taxon>Ascomycota</taxon>
        <taxon>Pezizomycotina</taxon>
        <taxon>Dothideomycetes</taxon>
        <taxon>Pleosporomycetidae</taxon>
        <taxon>Pleosporales</taxon>
        <taxon>Pleosporineae</taxon>
        <taxon>Pleosporaceae</taxon>
        <taxon>Decorospora</taxon>
    </lineage>
</organism>
<gene>
    <name evidence="4" type="ORF">BDW02DRAFT_267203</name>
</gene>
<feature type="signal peptide" evidence="2">
    <location>
        <begin position="1"/>
        <end position="17"/>
    </location>
</feature>
<keyword evidence="2" id="KW-0732">Signal</keyword>
<dbReference type="AlphaFoldDB" id="A0A6A5KIB8"/>
<evidence type="ECO:0000313" key="5">
    <source>
        <dbReference type="Proteomes" id="UP000800040"/>
    </source>
</evidence>
<feature type="compositionally biased region" description="Acidic residues" evidence="1">
    <location>
        <begin position="450"/>
        <end position="465"/>
    </location>
</feature>
<proteinExistence type="predicted"/>
<evidence type="ECO:0000256" key="1">
    <source>
        <dbReference type="SAM" id="MobiDB-lite"/>
    </source>
</evidence>